<proteinExistence type="predicted"/>
<dbReference type="Pfam" id="PF01590">
    <property type="entry name" value="GAF"/>
    <property type="match status" value="1"/>
</dbReference>
<name>A0A951U7W0_9CYAN</name>
<dbReference type="Gene3D" id="3.30.450.40">
    <property type="match status" value="1"/>
</dbReference>
<evidence type="ECO:0000313" key="3">
    <source>
        <dbReference type="EMBL" id="MBW4543254.1"/>
    </source>
</evidence>
<feature type="domain" description="GAF" evidence="2">
    <location>
        <begin position="125"/>
        <end position="291"/>
    </location>
</feature>
<dbReference type="Proteomes" id="UP000753908">
    <property type="component" value="Unassembled WGS sequence"/>
</dbReference>
<dbReference type="SUPFAM" id="SSF55781">
    <property type="entry name" value="GAF domain-like"/>
    <property type="match status" value="1"/>
</dbReference>
<evidence type="ECO:0000313" key="4">
    <source>
        <dbReference type="Proteomes" id="UP000753908"/>
    </source>
</evidence>
<feature type="compositionally biased region" description="Polar residues" evidence="1">
    <location>
        <begin position="91"/>
        <end position="110"/>
    </location>
</feature>
<evidence type="ECO:0000259" key="2">
    <source>
        <dbReference type="SMART" id="SM00065"/>
    </source>
</evidence>
<organism evidence="3 4">
    <name type="scientific">Symplocastrum torsivum CPER-KK1</name>
    <dbReference type="NCBI Taxonomy" id="450513"/>
    <lineage>
        <taxon>Bacteria</taxon>
        <taxon>Bacillati</taxon>
        <taxon>Cyanobacteriota</taxon>
        <taxon>Cyanophyceae</taxon>
        <taxon>Oscillatoriophycideae</taxon>
        <taxon>Oscillatoriales</taxon>
        <taxon>Microcoleaceae</taxon>
        <taxon>Symplocastrum</taxon>
    </lineage>
</organism>
<dbReference type="EMBL" id="JAHHIF010000002">
    <property type="protein sequence ID" value="MBW4543254.1"/>
    <property type="molecule type" value="Genomic_DNA"/>
</dbReference>
<protein>
    <submittedName>
        <fullName evidence="3">GAF domain-containing protein</fullName>
    </submittedName>
</protein>
<feature type="region of interest" description="Disordered" evidence="1">
    <location>
        <begin position="79"/>
        <end position="110"/>
    </location>
</feature>
<reference evidence="3" key="1">
    <citation type="submission" date="2021-05" db="EMBL/GenBank/DDBJ databases">
        <authorList>
            <person name="Pietrasiak N."/>
            <person name="Ward R."/>
            <person name="Stajich J.E."/>
            <person name="Kurbessoian T."/>
        </authorList>
    </citation>
    <scope>NUCLEOTIDE SEQUENCE</scope>
    <source>
        <strain evidence="3">CPER-KK1</strain>
    </source>
</reference>
<dbReference type="InterPro" id="IPR003018">
    <property type="entry name" value="GAF"/>
</dbReference>
<gene>
    <name evidence="3" type="ORF">KME25_02220</name>
</gene>
<comment type="caution">
    <text evidence="3">The sequence shown here is derived from an EMBL/GenBank/DDBJ whole genome shotgun (WGS) entry which is preliminary data.</text>
</comment>
<accession>A0A951U7W0</accession>
<evidence type="ECO:0000256" key="1">
    <source>
        <dbReference type="SAM" id="MobiDB-lite"/>
    </source>
</evidence>
<sequence>MARSYRVHPKYLQEVNLAWKRKSEGRKKDLAERLGLSLCLVIDKLFLKGEPVNRVNFIEICQFLGLNWREIAGVEEQEKPISSPRVGENPSKANASSASRPPIVVSNTTGDVNDVDQAINELVSTLCEMLHRLTRKAGDLVRADRTSIFLLDQHRRVLGTVVADDGEGGGLVIDIPVGKGIAGLAATSSQVINVPFDVYDDPRSEAAKNTDQKTGYRTYSLLAWPVLNKQKDLVAVVQLINKLKANHDPEDDLSRRIDRTGFTKEDEARFAKFAPSILKLLEKSQFCYQLSLKVRNNAGVNQADAFQNAKLIAQLKRQERLLRNSLNRFKLEDKSSRKQKARH</sequence>
<reference evidence="3" key="2">
    <citation type="journal article" date="2022" name="Microbiol. Resour. Announc.">
        <title>Metagenome Sequencing to Explore Phylogenomics of Terrestrial Cyanobacteria.</title>
        <authorList>
            <person name="Ward R.D."/>
            <person name="Stajich J.E."/>
            <person name="Johansen J.R."/>
            <person name="Huntemann M."/>
            <person name="Clum A."/>
            <person name="Foster B."/>
            <person name="Foster B."/>
            <person name="Roux S."/>
            <person name="Palaniappan K."/>
            <person name="Varghese N."/>
            <person name="Mukherjee S."/>
            <person name="Reddy T.B.K."/>
            <person name="Daum C."/>
            <person name="Copeland A."/>
            <person name="Chen I.A."/>
            <person name="Ivanova N.N."/>
            <person name="Kyrpides N.C."/>
            <person name="Shapiro N."/>
            <person name="Eloe-Fadrosh E.A."/>
            <person name="Pietrasiak N."/>
        </authorList>
    </citation>
    <scope>NUCLEOTIDE SEQUENCE</scope>
    <source>
        <strain evidence="3">CPER-KK1</strain>
    </source>
</reference>
<dbReference type="SMART" id="SM00065">
    <property type="entry name" value="GAF"/>
    <property type="match status" value="1"/>
</dbReference>
<dbReference type="InterPro" id="IPR029016">
    <property type="entry name" value="GAF-like_dom_sf"/>
</dbReference>
<dbReference type="AlphaFoldDB" id="A0A951U7W0"/>